<gene>
    <name evidence="6" type="ORF">GCM10023213_29340</name>
</gene>
<dbReference type="Gene3D" id="3.30.565.10">
    <property type="entry name" value="Histidine kinase-like ATPase, C-terminal domain"/>
    <property type="match status" value="1"/>
</dbReference>
<comment type="caution">
    <text evidence="6">The sequence shown here is derived from an EMBL/GenBank/DDBJ whole genome shotgun (WGS) entry which is preliminary data.</text>
</comment>
<sequence length="552" mass="61029">MQQRRTNLLLILLVITPVALLTWLGTYLIRDAARSTDAAMAAVLTERLATANQQLVNDLRRFTDRLDQMGNAPAATAAEMATALGGHEWVVETWTAELGGVVSLISQKKDVHPGEGADTTSRSTILLALLKSALGRERDAVGPFYALENTAGQVPPDRSRKAVWRTFSRSESYHLQSLERHAILVPFSSGWHVTDGDFIYWRKLGKGDLVCARLDSQLLRRALYARLPPPGLESYPGRMALATTSGIQLHLAGRLLPGSNRPPSARLECSAPLTQWVLSYSPAFMEFPKPYLFPILLGVGSGCLLVLALAWTFFRENARELRLAQQRVSFVNQISHELKTPLTNIQLYTEMAAHRIEDSGDAIAQRHLRVVETETARLNRLIQNVLNYARQQRDKLSVQIKPIVLDEVVARAVGNWRTLLENKGFQVHTILNGPPTMRADADALEQILGNLLSNVDKYAAHGKWVSIRTETAGSSVRIVVEDHGPGIPPGKRRMVFEPFERLRSDLNEGVSGTGIGLTISRELADLHGGSLEVCSLHKEGARFILTLPVQPL</sequence>
<evidence type="ECO:0000256" key="1">
    <source>
        <dbReference type="ARBA" id="ARBA00000085"/>
    </source>
</evidence>
<keyword evidence="4" id="KW-0812">Transmembrane</keyword>
<dbReference type="InterPro" id="IPR004358">
    <property type="entry name" value="Sig_transdc_His_kin-like_C"/>
</dbReference>
<organism evidence="6 7">
    <name type="scientific">Prosthecobacter algae</name>
    <dbReference type="NCBI Taxonomy" id="1144682"/>
    <lineage>
        <taxon>Bacteria</taxon>
        <taxon>Pseudomonadati</taxon>
        <taxon>Verrucomicrobiota</taxon>
        <taxon>Verrucomicrobiia</taxon>
        <taxon>Verrucomicrobiales</taxon>
        <taxon>Verrucomicrobiaceae</taxon>
        <taxon>Prosthecobacter</taxon>
    </lineage>
</organism>
<dbReference type="PROSITE" id="PS50109">
    <property type="entry name" value="HIS_KIN"/>
    <property type="match status" value="1"/>
</dbReference>
<evidence type="ECO:0000259" key="5">
    <source>
        <dbReference type="PROSITE" id="PS50109"/>
    </source>
</evidence>
<keyword evidence="7" id="KW-1185">Reference proteome</keyword>
<proteinExistence type="predicted"/>
<evidence type="ECO:0000313" key="7">
    <source>
        <dbReference type="Proteomes" id="UP001499852"/>
    </source>
</evidence>
<dbReference type="Proteomes" id="UP001499852">
    <property type="component" value="Unassembled WGS sequence"/>
</dbReference>
<dbReference type="SMART" id="SM00388">
    <property type="entry name" value="HisKA"/>
    <property type="match status" value="1"/>
</dbReference>
<dbReference type="SMART" id="SM00387">
    <property type="entry name" value="HATPase_c"/>
    <property type="match status" value="1"/>
</dbReference>
<feature type="transmembrane region" description="Helical" evidence="4">
    <location>
        <begin position="7"/>
        <end position="29"/>
    </location>
</feature>
<evidence type="ECO:0000313" key="6">
    <source>
        <dbReference type="EMBL" id="GAA5142779.1"/>
    </source>
</evidence>
<dbReference type="Pfam" id="PF00512">
    <property type="entry name" value="HisKA"/>
    <property type="match status" value="1"/>
</dbReference>
<dbReference type="RefSeq" id="WP_345737119.1">
    <property type="nucleotide sequence ID" value="NZ_BAABIA010000005.1"/>
</dbReference>
<keyword evidence="4" id="KW-1133">Transmembrane helix</keyword>
<feature type="transmembrane region" description="Helical" evidence="4">
    <location>
        <begin position="291"/>
        <end position="314"/>
    </location>
</feature>
<dbReference type="InterPro" id="IPR003661">
    <property type="entry name" value="HisK_dim/P_dom"/>
</dbReference>
<keyword evidence="4" id="KW-0472">Membrane</keyword>
<protein>
    <recommendedName>
        <fullName evidence="2">histidine kinase</fullName>
        <ecNumber evidence="2">2.7.13.3</ecNumber>
    </recommendedName>
</protein>
<dbReference type="InterPro" id="IPR003594">
    <property type="entry name" value="HATPase_dom"/>
</dbReference>
<dbReference type="EMBL" id="BAABIA010000005">
    <property type="protein sequence ID" value="GAA5142779.1"/>
    <property type="molecule type" value="Genomic_DNA"/>
</dbReference>
<keyword evidence="3" id="KW-0597">Phosphoprotein</keyword>
<dbReference type="CDD" id="cd00082">
    <property type="entry name" value="HisKA"/>
    <property type="match status" value="1"/>
</dbReference>
<dbReference type="InterPro" id="IPR005467">
    <property type="entry name" value="His_kinase_dom"/>
</dbReference>
<name>A0ABP9PAZ1_9BACT</name>
<dbReference type="InterPro" id="IPR036890">
    <property type="entry name" value="HATPase_C_sf"/>
</dbReference>
<dbReference type="SUPFAM" id="SSF47384">
    <property type="entry name" value="Homodimeric domain of signal transducing histidine kinase"/>
    <property type="match status" value="1"/>
</dbReference>
<evidence type="ECO:0000256" key="2">
    <source>
        <dbReference type="ARBA" id="ARBA00012438"/>
    </source>
</evidence>
<dbReference type="InterPro" id="IPR036097">
    <property type="entry name" value="HisK_dim/P_sf"/>
</dbReference>
<dbReference type="Gene3D" id="1.10.287.130">
    <property type="match status" value="1"/>
</dbReference>
<accession>A0ABP9PAZ1</accession>
<feature type="domain" description="Histidine kinase" evidence="5">
    <location>
        <begin position="333"/>
        <end position="551"/>
    </location>
</feature>
<dbReference type="Pfam" id="PF02518">
    <property type="entry name" value="HATPase_c"/>
    <property type="match status" value="1"/>
</dbReference>
<comment type="catalytic activity">
    <reaction evidence="1">
        <text>ATP + protein L-histidine = ADP + protein N-phospho-L-histidine.</text>
        <dbReference type="EC" id="2.7.13.3"/>
    </reaction>
</comment>
<dbReference type="PRINTS" id="PR00344">
    <property type="entry name" value="BCTRLSENSOR"/>
</dbReference>
<evidence type="ECO:0000256" key="4">
    <source>
        <dbReference type="SAM" id="Phobius"/>
    </source>
</evidence>
<dbReference type="EC" id="2.7.13.3" evidence="2"/>
<dbReference type="SUPFAM" id="SSF55874">
    <property type="entry name" value="ATPase domain of HSP90 chaperone/DNA topoisomerase II/histidine kinase"/>
    <property type="match status" value="1"/>
</dbReference>
<dbReference type="PANTHER" id="PTHR43547:SF2">
    <property type="entry name" value="HYBRID SIGNAL TRANSDUCTION HISTIDINE KINASE C"/>
    <property type="match status" value="1"/>
</dbReference>
<dbReference type="PANTHER" id="PTHR43547">
    <property type="entry name" value="TWO-COMPONENT HISTIDINE KINASE"/>
    <property type="match status" value="1"/>
</dbReference>
<evidence type="ECO:0000256" key="3">
    <source>
        <dbReference type="ARBA" id="ARBA00022553"/>
    </source>
</evidence>
<reference evidence="7" key="1">
    <citation type="journal article" date="2019" name="Int. J. Syst. Evol. Microbiol.">
        <title>The Global Catalogue of Microorganisms (GCM) 10K type strain sequencing project: providing services to taxonomists for standard genome sequencing and annotation.</title>
        <authorList>
            <consortium name="The Broad Institute Genomics Platform"/>
            <consortium name="The Broad Institute Genome Sequencing Center for Infectious Disease"/>
            <person name="Wu L."/>
            <person name="Ma J."/>
        </authorList>
    </citation>
    <scope>NUCLEOTIDE SEQUENCE [LARGE SCALE GENOMIC DNA]</scope>
    <source>
        <strain evidence="7">JCM 18053</strain>
    </source>
</reference>